<proteinExistence type="predicted"/>
<gene>
    <name evidence="2" type="ORF">Aam_047_064</name>
</gene>
<keyword evidence="1" id="KW-0812">Transmembrane</keyword>
<keyword evidence="1" id="KW-1133">Transmembrane helix</keyword>
<sequence length="366" mass="41515">MTPEADKKPFTLKYRASFTITMLITGVLMTLTGVFIVVGSLVLFRPFAIFAGIFIAIGGIRLLRRYGAAFARRHAAYEADSNGLHFLSSNSYCIPWRDILGLHVRHLRGKPTDLYIYLKHNPGSSLFYPETDPRAAIFSSHRPESPNQLHLRLSHFTTTHADGIEAGLRAWAPRNGEFPEKARVLDGHLSRLNWMAFTFVLTGAFIIIAVSIMYGIISPRTIAIVCTCMALPAALFWAIGKIQPYFQSWSTPRLITYDGKLYAPGSTIGAVELTDILNIRYRVGMLTVLFTQPKDIVKDYQFNRYGVFAQARLRTKGSTRKTLAAFFKPLRLWENGKRLDYKKIQADQKLLRQQRKERLSKQVGKH</sequence>
<dbReference type="AlphaFoldDB" id="A0A0D6PGZ7"/>
<reference evidence="2 3" key="1">
    <citation type="submission" date="2012-11" db="EMBL/GenBank/DDBJ databases">
        <title>Whole genome sequence of Acidocella aminolytica 101 = DSM 11237.</title>
        <authorList>
            <person name="Azuma Y."/>
            <person name="Higashiura N."/>
            <person name="Hirakawa H."/>
            <person name="Matsushita K."/>
        </authorList>
    </citation>
    <scope>NUCLEOTIDE SEQUENCE [LARGE SCALE GENOMIC DNA]</scope>
    <source>
        <strain evidence="3">101 / DSM 11237</strain>
    </source>
</reference>
<evidence type="ECO:0000256" key="1">
    <source>
        <dbReference type="SAM" id="Phobius"/>
    </source>
</evidence>
<dbReference type="RefSeq" id="WP_048878889.1">
    <property type="nucleotide sequence ID" value="NZ_BANC01000046.1"/>
</dbReference>
<protein>
    <submittedName>
        <fullName evidence="2">Uncharacterized protein</fullName>
    </submittedName>
</protein>
<name>A0A0D6PGZ7_9PROT</name>
<feature type="transmembrane region" description="Helical" evidence="1">
    <location>
        <begin position="192"/>
        <end position="216"/>
    </location>
</feature>
<feature type="transmembrane region" description="Helical" evidence="1">
    <location>
        <begin position="44"/>
        <end position="63"/>
    </location>
</feature>
<evidence type="ECO:0000313" key="3">
    <source>
        <dbReference type="Proteomes" id="UP000032668"/>
    </source>
</evidence>
<keyword evidence="3" id="KW-1185">Reference proteome</keyword>
<feature type="transmembrane region" description="Helical" evidence="1">
    <location>
        <begin position="222"/>
        <end position="240"/>
    </location>
</feature>
<organism evidence="2 3">
    <name type="scientific">Acidocella aminolytica 101 = DSM 11237</name>
    <dbReference type="NCBI Taxonomy" id="1120923"/>
    <lineage>
        <taxon>Bacteria</taxon>
        <taxon>Pseudomonadati</taxon>
        <taxon>Pseudomonadota</taxon>
        <taxon>Alphaproteobacteria</taxon>
        <taxon>Acetobacterales</taxon>
        <taxon>Acidocellaceae</taxon>
        <taxon>Acidocella</taxon>
    </lineage>
</organism>
<dbReference type="Proteomes" id="UP000032668">
    <property type="component" value="Unassembled WGS sequence"/>
</dbReference>
<comment type="caution">
    <text evidence="2">The sequence shown here is derived from an EMBL/GenBank/DDBJ whole genome shotgun (WGS) entry which is preliminary data.</text>
</comment>
<keyword evidence="1" id="KW-0472">Membrane</keyword>
<dbReference type="EMBL" id="BANC01000046">
    <property type="protein sequence ID" value="GAN80483.1"/>
    <property type="molecule type" value="Genomic_DNA"/>
</dbReference>
<accession>A0A0D6PGZ7</accession>
<feature type="transmembrane region" description="Helical" evidence="1">
    <location>
        <begin position="16"/>
        <end position="38"/>
    </location>
</feature>
<dbReference type="STRING" id="1120923.SAMN02746095_01664"/>
<evidence type="ECO:0000313" key="2">
    <source>
        <dbReference type="EMBL" id="GAN80483.1"/>
    </source>
</evidence>